<dbReference type="EMBL" id="CP132942">
    <property type="protein sequence ID" value="XCB34450.1"/>
    <property type="molecule type" value="Genomic_DNA"/>
</dbReference>
<dbReference type="InterPro" id="IPR036087">
    <property type="entry name" value="Nict_dMeBzImd_PRibTrfase_sf"/>
</dbReference>
<comment type="catalytic activity">
    <reaction evidence="9 10">
        <text>5,6-dimethylbenzimidazole + nicotinate beta-D-ribonucleotide = alpha-ribazole 5'-phosphate + nicotinate + H(+)</text>
        <dbReference type="Rhea" id="RHEA:11196"/>
        <dbReference type="ChEBI" id="CHEBI:15378"/>
        <dbReference type="ChEBI" id="CHEBI:15890"/>
        <dbReference type="ChEBI" id="CHEBI:32544"/>
        <dbReference type="ChEBI" id="CHEBI:57502"/>
        <dbReference type="ChEBI" id="CHEBI:57918"/>
        <dbReference type="EC" id="2.4.2.21"/>
    </reaction>
</comment>
<evidence type="ECO:0000256" key="2">
    <source>
        <dbReference type="ARBA" id="ARBA00007110"/>
    </source>
</evidence>
<evidence type="ECO:0000256" key="9">
    <source>
        <dbReference type="ARBA" id="ARBA00047340"/>
    </source>
</evidence>
<dbReference type="PANTHER" id="PTHR43463">
    <property type="entry name" value="NICOTINATE-NUCLEOTIDE--DIMETHYLBENZIMIDAZOLE PHOSPHORIBOSYLTRANSFERASE"/>
    <property type="match status" value="1"/>
</dbReference>
<dbReference type="NCBIfam" id="TIGR03160">
    <property type="entry name" value="cobT_DBIPRT"/>
    <property type="match status" value="1"/>
</dbReference>
<dbReference type="RefSeq" id="WP_353065607.1">
    <property type="nucleotide sequence ID" value="NZ_CP132942.1"/>
</dbReference>
<evidence type="ECO:0000256" key="6">
    <source>
        <dbReference type="ARBA" id="ARBA00022676"/>
    </source>
</evidence>
<reference evidence="11" key="2">
    <citation type="journal article" date="2024" name="Environ. Microbiol.">
        <title>Genome analysis and description of Tunturibacter gen. nov. expands the diversity of Terriglobia in tundra soils.</title>
        <authorList>
            <person name="Messyasz A."/>
            <person name="Mannisto M.K."/>
            <person name="Kerkhof L.J."/>
            <person name="Haggblom M.M."/>
        </authorList>
    </citation>
    <scope>NUCLEOTIDE SEQUENCE</scope>
    <source>
        <strain evidence="11">X5P6</strain>
    </source>
</reference>
<dbReference type="GO" id="GO:0008939">
    <property type="term" value="F:nicotinate-nucleotide-dimethylbenzimidazole phosphoribosyltransferase activity"/>
    <property type="evidence" value="ECO:0007669"/>
    <property type="project" value="UniProtKB-UniRule"/>
</dbReference>
<gene>
    <name evidence="10 11" type="primary">cobT</name>
    <name evidence="11" type="ORF">RBB77_06060</name>
</gene>
<dbReference type="SUPFAM" id="SSF52733">
    <property type="entry name" value="Nicotinate mononucleotide:5,6-dimethylbenzimidazole phosphoribosyltransferase (CobT)"/>
    <property type="match status" value="1"/>
</dbReference>
<evidence type="ECO:0000256" key="4">
    <source>
        <dbReference type="ARBA" id="ARBA00015486"/>
    </source>
</evidence>
<sequence>MNTSSQMVDSKIMLTIEPPSQQWLARARARLDQLTKPLGSLGRLEDLAAQMVSIREEAFAEPMRKAVYVFAADHGVTAEGVSAYPREVTRQMVLNFLAHGAAINVLARAHQVEMNVVDVGVDADFDHSDGLLHRKVRRGTRNMMREPAMSEDELTNALDVGLKLADDAKAIGYNLVAVGEMGIGNTTAASAITSALTREPVNRITGKGTGLNSEALTHKCLVIEAVLAKHFGNRLPNPLDVLRCVGGLEIAAITGFILGAARHRLAVVIDGFISTAAAAIAFAIAPQVSGYLFAGHQSEEPGHRVLLEYMGLKPILALNMRLGEGTGAVLAMPILESALCLYNQMATFESAGVSEAKD</sequence>
<comment type="similarity">
    <text evidence="2 10">Belongs to the CobT family.</text>
</comment>
<keyword evidence="5 10" id="KW-0169">Cobalamin biosynthesis</keyword>
<proteinExistence type="inferred from homology"/>
<dbReference type="Gene3D" id="3.40.50.10210">
    <property type="match status" value="1"/>
</dbReference>
<protein>
    <recommendedName>
        <fullName evidence="4 10">Nicotinate-nucleotide--dimethylbenzimidazole phosphoribosyltransferase</fullName>
        <shortName evidence="10">NN:DBI PRT</shortName>
        <ecNumber evidence="3 10">2.4.2.21</ecNumber>
    </recommendedName>
    <alternativeName>
        <fullName evidence="8 10">N(1)-alpha-phosphoribosyltransferase</fullName>
    </alternativeName>
</protein>
<dbReference type="HAMAP" id="MF_00230">
    <property type="entry name" value="CobT"/>
    <property type="match status" value="1"/>
</dbReference>
<dbReference type="InterPro" id="IPR017846">
    <property type="entry name" value="Nict_dMeBzImd_PRibTrfase_bact"/>
</dbReference>
<evidence type="ECO:0000256" key="8">
    <source>
        <dbReference type="ARBA" id="ARBA00030686"/>
    </source>
</evidence>
<dbReference type="InterPro" id="IPR023195">
    <property type="entry name" value="Nict_dMeBzImd_PRibTrfase_N"/>
</dbReference>
<keyword evidence="7 10" id="KW-0808">Transferase</keyword>
<dbReference type="PANTHER" id="PTHR43463:SF1">
    <property type="entry name" value="NICOTINATE-NUCLEOTIDE--DIMETHYLBENZIMIDAZOLE PHOSPHORIBOSYLTRANSFERASE"/>
    <property type="match status" value="1"/>
</dbReference>
<reference evidence="11" key="1">
    <citation type="submission" date="2023-08" db="EMBL/GenBank/DDBJ databases">
        <authorList>
            <person name="Messyasz A."/>
            <person name="Mannisto M.K."/>
            <person name="Kerkhof L.J."/>
            <person name="Haggblom M."/>
        </authorList>
    </citation>
    <scope>NUCLEOTIDE SEQUENCE</scope>
    <source>
        <strain evidence="11">X5P6</strain>
    </source>
</reference>
<comment type="pathway">
    <text evidence="1 10">Nucleoside biosynthesis; alpha-ribazole biosynthesis; alpha-ribazole from 5,6-dimethylbenzimidazole: step 1/2.</text>
</comment>
<accession>A0AAU7ZUA5</accession>
<keyword evidence="6 10" id="KW-0328">Glycosyltransferase</keyword>
<dbReference type="FunFam" id="3.40.50.10210:FF:000001">
    <property type="entry name" value="Nicotinate-nucleotide--dimethylbenzimidazole phosphoribosyltransferase"/>
    <property type="match status" value="1"/>
</dbReference>
<dbReference type="InterPro" id="IPR003200">
    <property type="entry name" value="Nict_dMeBzImd_PRibTrfase"/>
</dbReference>
<organism evidence="11">
    <name type="scientific">Tunturiibacter psychrotolerans</name>
    <dbReference type="NCBI Taxonomy" id="3069686"/>
    <lineage>
        <taxon>Bacteria</taxon>
        <taxon>Pseudomonadati</taxon>
        <taxon>Acidobacteriota</taxon>
        <taxon>Terriglobia</taxon>
        <taxon>Terriglobales</taxon>
        <taxon>Acidobacteriaceae</taxon>
        <taxon>Tunturiibacter</taxon>
    </lineage>
</organism>
<evidence type="ECO:0000256" key="7">
    <source>
        <dbReference type="ARBA" id="ARBA00022679"/>
    </source>
</evidence>
<evidence type="ECO:0000256" key="3">
    <source>
        <dbReference type="ARBA" id="ARBA00011991"/>
    </source>
</evidence>
<name>A0AAU7ZUA5_9BACT</name>
<evidence type="ECO:0000256" key="1">
    <source>
        <dbReference type="ARBA" id="ARBA00005049"/>
    </source>
</evidence>
<dbReference type="Pfam" id="PF02277">
    <property type="entry name" value="DBI_PRT"/>
    <property type="match status" value="1"/>
</dbReference>
<dbReference type="NCBIfam" id="NF000996">
    <property type="entry name" value="PRK00105.1"/>
    <property type="match status" value="1"/>
</dbReference>
<evidence type="ECO:0000256" key="5">
    <source>
        <dbReference type="ARBA" id="ARBA00022573"/>
    </source>
</evidence>
<dbReference type="AlphaFoldDB" id="A0AAU7ZUA5"/>
<evidence type="ECO:0000313" key="11">
    <source>
        <dbReference type="EMBL" id="XCB34450.1"/>
    </source>
</evidence>
<dbReference type="KEGG" id="tpsc:RBB77_06060"/>
<dbReference type="EC" id="2.4.2.21" evidence="3 10"/>
<dbReference type="GO" id="GO:0009236">
    <property type="term" value="P:cobalamin biosynthetic process"/>
    <property type="evidence" value="ECO:0007669"/>
    <property type="project" value="UniProtKB-UniRule"/>
</dbReference>
<dbReference type="CDD" id="cd02439">
    <property type="entry name" value="DMB-PRT_CobT"/>
    <property type="match status" value="1"/>
</dbReference>
<feature type="active site" description="Proton acceptor" evidence="10">
    <location>
        <position position="324"/>
    </location>
</feature>
<dbReference type="Gene3D" id="1.10.1610.10">
    <property type="match status" value="1"/>
</dbReference>
<evidence type="ECO:0000256" key="10">
    <source>
        <dbReference type="HAMAP-Rule" id="MF_00230"/>
    </source>
</evidence>
<comment type="function">
    <text evidence="10">Catalyzes the synthesis of alpha-ribazole-5'-phosphate from nicotinate mononucleotide (NAMN) and 5,6-dimethylbenzimidazole (DMB).</text>
</comment>